<protein>
    <submittedName>
        <fullName evidence="2">Beta-propeller domain-containing protein, methanol dehydrogenase</fullName>
    </submittedName>
</protein>
<reference evidence="2 3" key="1">
    <citation type="submission" date="2014-12" db="EMBL/GenBank/DDBJ databases">
        <title>Genome sequence of Flavobacterium beibuense RSKm HC5.</title>
        <authorList>
            <person name="Kim J.F."/>
            <person name="Song J.Y."/>
            <person name="Kwak M.-J."/>
            <person name="Lee S.-W."/>
        </authorList>
    </citation>
    <scope>NUCLEOTIDE SEQUENCE [LARGE SCALE GENOMIC DNA]</scope>
    <source>
        <strain evidence="2 3">RSKm HC5</strain>
    </source>
</reference>
<name>A0A444WGM0_9FLAO</name>
<gene>
    <name evidence="2" type="ORF">NU09_0634</name>
</gene>
<feature type="domain" description="TPM" evidence="1">
    <location>
        <begin position="70"/>
        <end position="194"/>
    </location>
</feature>
<evidence type="ECO:0000313" key="3">
    <source>
        <dbReference type="Proteomes" id="UP000289775"/>
    </source>
</evidence>
<dbReference type="Proteomes" id="UP000289775">
    <property type="component" value="Unassembled WGS sequence"/>
</dbReference>
<organism evidence="2 3">
    <name type="scientific">Flavobacterium beibuense</name>
    <dbReference type="NCBI Taxonomy" id="657326"/>
    <lineage>
        <taxon>Bacteria</taxon>
        <taxon>Pseudomonadati</taxon>
        <taxon>Bacteroidota</taxon>
        <taxon>Flavobacteriia</taxon>
        <taxon>Flavobacteriales</taxon>
        <taxon>Flavobacteriaceae</taxon>
        <taxon>Flavobacterium</taxon>
    </lineage>
</organism>
<dbReference type="InterPro" id="IPR007621">
    <property type="entry name" value="TPM_dom"/>
</dbReference>
<dbReference type="PANTHER" id="PTHR30373:SF2">
    <property type="entry name" value="UPF0603 PROTEIN YGCG"/>
    <property type="match status" value="1"/>
</dbReference>
<sequence>MVKLFTYNKYNDNNKIRPYGGFFILYIYKKINQMKIKAIFFFLFSLFSISLCSSQEKENNTQFPPTTGYINDFENIYTPEEIKELTEIISLFEKETGNEIVVATIDNISNYDSFEKYTIDLSSYWGIGKPDKNNGLSIILSKKLRRVRINTSIGTQEIINDDFCQQLINKHGIPNYKEGNFFIGTKLMLLAIIEAWR</sequence>
<dbReference type="EMBL" id="JUIW01000002">
    <property type="protein sequence ID" value="RYJ45000.1"/>
    <property type="molecule type" value="Genomic_DNA"/>
</dbReference>
<evidence type="ECO:0000259" key="1">
    <source>
        <dbReference type="Pfam" id="PF04536"/>
    </source>
</evidence>
<keyword evidence="3" id="KW-1185">Reference proteome</keyword>
<dbReference type="PANTHER" id="PTHR30373">
    <property type="entry name" value="UPF0603 PROTEIN YGCG"/>
    <property type="match status" value="1"/>
</dbReference>
<proteinExistence type="predicted"/>
<dbReference type="Gene3D" id="3.10.310.50">
    <property type="match status" value="1"/>
</dbReference>
<accession>A0A444WGM0</accession>
<comment type="caution">
    <text evidence="2">The sequence shown here is derived from an EMBL/GenBank/DDBJ whole genome shotgun (WGS) entry which is preliminary data.</text>
</comment>
<dbReference type="Pfam" id="PF04536">
    <property type="entry name" value="TPM_phosphatase"/>
    <property type="match status" value="1"/>
</dbReference>
<dbReference type="AlphaFoldDB" id="A0A444WGM0"/>
<evidence type="ECO:0000313" key="2">
    <source>
        <dbReference type="EMBL" id="RYJ45000.1"/>
    </source>
</evidence>